<dbReference type="EMBL" id="CP021425">
    <property type="protein sequence ID" value="ARU59379.1"/>
    <property type="molecule type" value="Genomic_DNA"/>
</dbReference>
<dbReference type="Proteomes" id="UP000196027">
    <property type="component" value="Chromosome"/>
</dbReference>
<evidence type="ECO:0000313" key="3">
    <source>
        <dbReference type="Proteomes" id="UP000196027"/>
    </source>
</evidence>
<dbReference type="InterPro" id="IPR001638">
    <property type="entry name" value="Solute-binding_3/MltF_N"/>
</dbReference>
<feature type="domain" description="Solute-binding protein family 3/N-terminal" evidence="1">
    <location>
        <begin position="9"/>
        <end position="227"/>
    </location>
</feature>
<proteinExistence type="predicted"/>
<sequence>MLTVGLFNLAPHAFTDSTDETQVKGAAIDYMERYIAPEMGVSIHWQVYPFSRLIMHMEEGKLDAVLTLAKDGNREKRYLYPDSPLTYMQSGLAVLASSPLIKVQSPEDLLDTEIGFTKHGYLSPFMRDARLDINFIVGDLNAFRTMLRLLNAKRLDAVYNPTIMTLRFEARQLQISDHLRFIPLPEQKVGLYTVFCKGCSEALARYNHAHNERRQRTPYEALLSPYLAQSPGVNAN</sequence>
<dbReference type="SUPFAM" id="SSF53850">
    <property type="entry name" value="Periplasmic binding protein-like II"/>
    <property type="match status" value="1"/>
</dbReference>
<reference evidence="2 3" key="1">
    <citation type="submission" date="2017-05" db="EMBL/GenBank/DDBJ databases">
        <title>Genomic insights into alkan degradation activity of Oleiphilus messinensis.</title>
        <authorList>
            <person name="Kozyavkin S.A."/>
            <person name="Slesarev A.I."/>
            <person name="Golyshin P.N."/>
            <person name="Korzhenkov A."/>
            <person name="Golyshina O.N."/>
            <person name="Toshchakov S.V."/>
        </authorList>
    </citation>
    <scope>NUCLEOTIDE SEQUENCE [LARGE SCALE GENOMIC DNA]</scope>
    <source>
        <strain evidence="2 3">ME102</strain>
    </source>
</reference>
<evidence type="ECO:0000259" key="1">
    <source>
        <dbReference type="Pfam" id="PF00497"/>
    </source>
</evidence>
<dbReference type="Pfam" id="PF00497">
    <property type="entry name" value="SBP_bac_3"/>
    <property type="match status" value="1"/>
</dbReference>
<protein>
    <submittedName>
        <fullName evidence="2">Extracellular solute-binding protein family 3</fullName>
    </submittedName>
</protein>
<organism evidence="2 3">
    <name type="scientific">Oleiphilus messinensis</name>
    <dbReference type="NCBI Taxonomy" id="141451"/>
    <lineage>
        <taxon>Bacteria</taxon>
        <taxon>Pseudomonadati</taxon>
        <taxon>Pseudomonadota</taxon>
        <taxon>Gammaproteobacteria</taxon>
        <taxon>Oceanospirillales</taxon>
        <taxon>Oleiphilaceae</taxon>
        <taxon>Oleiphilus</taxon>
    </lineage>
</organism>
<name>A0A1Y0IGW5_9GAMM</name>
<gene>
    <name evidence="2" type="ORF">OLMES_5399</name>
</gene>
<accession>A0A1Y0IGW5</accession>
<keyword evidence="3" id="KW-1185">Reference proteome</keyword>
<evidence type="ECO:0000313" key="2">
    <source>
        <dbReference type="EMBL" id="ARU59379.1"/>
    </source>
</evidence>
<dbReference type="KEGG" id="ome:OLMES_5399"/>
<dbReference type="AlphaFoldDB" id="A0A1Y0IGW5"/>
<dbReference type="Gene3D" id="3.40.190.10">
    <property type="entry name" value="Periplasmic binding protein-like II"/>
    <property type="match status" value="2"/>
</dbReference>